<protein>
    <recommendedName>
        <fullName evidence="9">Poly(A) polymerase</fullName>
    </recommendedName>
</protein>
<dbReference type="GO" id="GO:0000166">
    <property type="term" value="F:nucleotide binding"/>
    <property type="evidence" value="ECO:0007669"/>
    <property type="project" value="UniProtKB-KW"/>
</dbReference>
<evidence type="ECO:0000313" key="7">
    <source>
        <dbReference type="EMBL" id="KAJ6414796.1"/>
    </source>
</evidence>
<accession>A0AAD6K0K1</accession>
<dbReference type="AlphaFoldDB" id="A0AAD6K0K1"/>
<evidence type="ECO:0000256" key="1">
    <source>
        <dbReference type="ARBA" id="ARBA00007265"/>
    </source>
</evidence>
<dbReference type="Gene3D" id="1.10.3090.10">
    <property type="entry name" value="cca-adding enzyme, domain 2"/>
    <property type="match status" value="1"/>
</dbReference>
<dbReference type="InterPro" id="IPR052191">
    <property type="entry name" value="tRNA_ntf/polyA_polymerase_I"/>
</dbReference>
<dbReference type="InterPro" id="IPR043519">
    <property type="entry name" value="NT_sf"/>
</dbReference>
<dbReference type="Proteomes" id="UP001162972">
    <property type="component" value="Chromosome 3"/>
</dbReference>
<dbReference type="Gene3D" id="3.30.460.10">
    <property type="entry name" value="Beta Polymerase, domain 2"/>
    <property type="match status" value="1"/>
</dbReference>
<dbReference type="PANTHER" id="PTHR43051:SF3">
    <property type="entry name" value="POLYNUCLEOTIDE ADENYLYLTRANSFERASE FAMILY PROTEIN"/>
    <property type="match status" value="1"/>
</dbReference>
<reference evidence="7 8" key="1">
    <citation type="journal article" date="2023" name="Int. J. Mol. Sci.">
        <title>De Novo Assembly and Annotation of 11 Diverse Shrub Willow (Salix) Genomes Reveals Novel Gene Organization in Sex-Linked Regions.</title>
        <authorList>
            <person name="Hyden B."/>
            <person name="Feng K."/>
            <person name="Yates T.B."/>
            <person name="Jawdy S."/>
            <person name="Cereghino C."/>
            <person name="Smart L.B."/>
            <person name="Muchero W."/>
        </authorList>
    </citation>
    <scope>NUCLEOTIDE SEQUENCE [LARGE SCALE GENOMIC DNA]</scope>
    <source>
        <tissue evidence="7">Shoot tip</tissue>
    </source>
</reference>
<evidence type="ECO:0000256" key="4">
    <source>
        <dbReference type="RuleBase" id="RU003953"/>
    </source>
</evidence>
<keyword evidence="4" id="KW-0694">RNA-binding</keyword>
<dbReference type="GO" id="GO:0016779">
    <property type="term" value="F:nucleotidyltransferase activity"/>
    <property type="evidence" value="ECO:0007669"/>
    <property type="project" value="InterPro"/>
</dbReference>
<dbReference type="EMBL" id="JAPFFJ010000012">
    <property type="protein sequence ID" value="KAJ6414796.1"/>
    <property type="molecule type" value="Genomic_DNA"/>
</dbReference>
<dbReference type="Pfam" id="PF12627">
    <property type="entry name" value="PolyA_pol_RNAbd"/>
    <property type="match status" value="1"/>
</dbReference>
<evidence type="ECO:0000259" key="5">
    <source>
        <dbReference type="Pfam" id="PF01743"/>
    </source>
</evidence>
<evidence type="ECO:0000259" key="6">
    <source>
        <dbReference type="Pfam" id="PF12627"/>
    </source>
</evidence>
<dbReference type="GO" id="GO:0001680">
    <property type="term" value="P:tRNA 3'-terminal CCA addition"/>
    <property type="evidence" value="ECO:0007669"/>
    <property type="project" value="UniProtKB-ARBA"/>
</dbReference>
<evidence type="ECO:0008006" key="9">
    <source>
        <dbReference type="Google" id="ProtNLM"/>
    </source>
</evidence>
<keyword evidence="2 4" id="KW-0808">Transferase</keyword>
<feature type="domain" description="tRNA nucleotidyltransferase/poly(A) polymerase RNA and SrmB- binding" evidence="6">
    <location>
        <begin position="268"/>
        <end position="326"/>
    </location>
</feature>
<sequence>MTVVVALRTHLCSQSPLVFHIRHCSNSVVAAASTIEQARLHKEECHLLVINSTSKKEKVIGERKAPEWKKLDAEELGISNSMISKPTRVVLNGLKRKGYEVYLVGGCVRDLILKRIPKDFDVITSAELKQVRKAFHRCEIVGKRFPICHVHVDDVIVEVEWSPFIEQVSSFSTSQLKSDGKFNGDVRKPLGCSKRDFIRWRNCLQRDFTINGLMFDPYANIVYDYMGGMADIKKTKVRTVIPANLSFVEDSGRILRAIRIAARLQFGFTRDLALSLKELSHSVLRLDKGRILLELNYMLAYGSAEASLRLMWRFGLLEILLPIQASYFVSQGFRRRDERSNMLLSLFSNLDRLVAPDRPCHTILWVCIFAFHMALVDQPQDPLVVAAFILAVHSGGSLLESVKNARRISQPYQSSFPELLEAQNPGSNNAVMLKTINFAALVKTALRNMTDGCYVSKAMAKYPKAPSSDLVFIPMALFLRVSKIFECVRRGTETRFVRRQGRRIDHESLAMGSLEEVRHVFARIVFTTVYPPNQSNENNVVNQRP</sequence>
<dbReference type="InterPro" id="IPR032828">
    <property type="entry name" value="PolyA_RNA-bd"/>
</dbReference>
<gene>
    <name evidence="7" type="ORF">OIU84_003751</name>
</gene>
<dbReference type="SUPFAM" id="SSF81301">
    <property type="entry name" value="Nucleotidyltransferase"/>
    <property type="match status" value="1"/>
</dbReference>
<evidence type="ECO:0000256" key="2">
    <source>
        <dbReference type="ARBA" id="ARBA00022679"/>
    </source>
</evidence>
<comment type="caution">
    <text evidence="7">The sequence shown here is derived from an EMBL/GenBank/DDBJ whole genome shotgun (WGS) entry which is preliminary data.</text>
</comment>
<proteinExistence type="inferred from homology"/>
<evidence type="ECO:0000256" key="3">
    <source>
        <dbReference type="ARBA" id="ARBA00022741"/>
    </source>
</evidence>
<comment type="similarity">
    <text evidence="1 4">Belongs to the tRNA nucleotidyltransferase/poly(A) polymerase family.</text>
</comment>
<organism evidence="7 8">
    <name type="scientific">Salix udensis</name>
    <dbReference type="NCBI Taxonomy" id="889485"/>
    <lineage>
        <taxon>Eukaryota</taxon>
        <taxon>Viridiplantae</taxon>
        <taxon>Streptophyta</taxon>
        <taxon>Embryophyta</taxon>
        <taxon>Tracheophyta</taxon>
        <taxon>Spermatophyta</taxon>
        <taxon>Magnoliopsida</taxon>
        <taxon>eudicotyledons</taxon>
        <taxon>Gunneridae</taxon>
        <taxon>Pentapetalae</taxon>
        <taxon>rosids</taxon>
        <taxon>fabids</taxon>
        <taxon>Malpighiales</taxon>
        <taxon>Salicaceae</taxon>
        <taxon>Saliceae</taxon>
        <taxon>Salix</taxon>
    </lineage>
</organism>
<evidence type="ECO:0000313" key="8">
    <source>
        <dbReference type="Proteomes" id="UP001162972"/>
    </source>
</evidence>
<dbReference type="SUPFAM" id="SSF81891">
    <property type="entry name" value="Poly A polymerase C-terminal region-like"/>
    <property type="match status" value="1"/>
</dbReference>
<keyword evidence="3" id="KW-0547">Nucleotide-binding</keyword>
<dbReference type="GO" id="GO:0003723">
    <property type="term" value="F:RNA binding"/>
    <property type="evidence" value="ECO:0007669"/>
    <property type="project" value="UniProtKB-KW"/>
</dbReference>
<dbReference type="InterPro" id="IPR002646">
    <property type="entry name" value="PolA_pol_head_dom"/>
</dbReference>
<feature type="domain" description="Poly A polymerase head" evidence="5">
    <location>
        <begin position="101"/>
        <end position="238"/>
    </location>
</feature>
<dbReference type="PANTHER" id="PTHR43051">
    <property type="entry name" value="POLYNUCLEOTIDE ADENYLYLTRANSFERASE FAMILY PROTEIN"/>
    <property type="match status" value="1"/>
</dbReference>
<dbReference type="CDD" id="cd05398">
    <property type="entry name" value="NT_ClassII-CCAase"/>
    <property type="match status" value="1"/>
</dbReference>
<keyword evidence="8" id="KW-1185">Reference proteome</keyword>
<dbReference type="Pfam" id="PF01743">
    <property type="entry name" value="PolyA_pol"/>
    <property type="match status" value="1"/>
</dbReference>
<name>A0AAD6K0K1_9ROSI</name>